<reference evidence="1 2" key="1">
    <citation type="journal article" date="2019" name="Sci. Rep.">
        <title>Orb-weaving spider Araneus ventricosus genome elucidates the spidroin gene catalogue.</title>
        <authorList>
            <person name="Kono N."/>
            <person name="Nakamura H."/>
            <person name="Ohtoshi R."/>
            <person name="Moran D.A.P."/>
            <person name="Shinohara A."/>
            <person name="Yoshida Y."/>
            <person name="Fujiwara M."/>
            <person name="Mori M."/>
            <person name="Tomita M."/>
            <person name="Arakawa K."/>
        </authorList>
    </citation>
    <scope>NUCLEOTIDE SEQUENCE [LARGE SCALE GENOMIC DNA]</scope>
</reference>
<organism evidence="1 2">
    <name type="scientific">Araneus ventricosus</name>
    <name type="common">Orbweaver spider</name>
    <name type="synonym">Epeira ventricosa</name>
    <dbReference type="NCBI Taxonomy" id="182803"/>
    <lineage>
        <taxon>Eukaryota</taxon>
        <taxon>Metazoa</taxon>
        <taxon>Ecdysozoa</taxon>
        <taxon>Arthropoda</taxon>
        <taxon>Chelicerata</taxon>
        <taxon>Arachnida</taxon>
        <taxon>Araneae</taxon>
        <taxon>Araneomorphae</taxon>
        <taxon>Entelegynae</taxon>
        <taxon>Araneoidea</taxon>
        <taxon>Araneidae</taxon>
        <taxon>Araneus</taxon>
    </lineage>
</organism>
<comment type="caution">
    <text evidence="1">The sequence shown here is derived from an EMBL/GenBank/DDBJ whole genome shotgun (WGS) entry which is preliminary data.</text>
</comment>
<dbReference type="OrthoDB" id="6776451at2759"/>
<accession>A0A4Y2NK98</accession>
<protein>
    <submittedName>
        <fullName evidence="1">Uncharacterized protein</fullName>
    </submittedName>
</protein>
<dbReference type="AlphaFoldDB" id="A0A4Y2NK98"/>
<name>A0A4Y2NK98_ARAVE</name>
<dbReference type="EMBL" id="BGPR01009424">
    <property type="protein sequence ID" value="GBN39945.1"/>
    <property type="molecule type" value="Genomic_DNA"/>
</dbReference>
<dbReference type="Proteomes" id="UP000499080">
    <property type="component" value="Unassembled WGS sequence"/>
</dbReference>
<gene>
    <name evidence="1" type="ORF">AVEN_21778_1</name>
</gene>
<evidence type="ECO:0000313" key="1">
    <source>
        <dbReference type="EMBL" id="GBN39945.1"/>
    </source>
</evidence>
<sequence>MGSRNLAPDGEMRPSTSPVKEYHVFERFCVARRKDGSFNAVSAILIHKTILANVGEVKSVKKCNNGNLLIEVWSQQQATSIMKIERIAYQQSQNLYELHILIVRSDHIFQILCGALSAKGLATQYKPAVAYSLARDAPCQSTKVKHALKLPVA</sequence>
<evidence type="ECO:0000313" key="2">
    <source>
        <dbReference type="Proteomes" id="UP000499080"/>
    </source>
</evidence>
<keyword evidence="2" id="KW-1185">Reference proteome</keyword>
<proteinExistence type="predicted"/>